<comment type="catalytic activity">
    <reaction evidence="8">
        <text>5-[(5-phospho-1-deoxy-D-ribulos-1-ylimino)methylamino]-1-(5-phospho-beta-D-ribosyl)imidazole-4-carboxamide + L-glutamine = D-erythro-1-(imidazol-4-yl)glycerol 3-phosphate + 5-amino-1-(5-phospho-beta-D-ribosyl)imidazole-4-carboxamide + L-glutamate + H(+)</text>
        <dbReference type="Rhea" id="RHEA:24793"/>
        <dbReference type="ChEBI" id="CHEBI:15378"/>
        <dbReference type="ChEBI" id="CHEBI:29985"/>
        <dbReference type="ChEBI" id="CHEBI:58278"/>
        <dbReference type="ChEBI" id="CHEBI:58359"/>
        <dbReference type="ChEBI" id="CHEBI:58475"/>
        <dbReference type="ChEBI" id="CHEBI:58525"/>
        <dbReference type="EC" id="4.3.2.10"/>
    </reaction>
</comment>
<evidence type="ECO:0000256" key="3">
    <source>
        <dbReference type="ARBA" id="ARBA00022605"/>
    </source>
</evidence>
<dbReference type="Pfam" id="PF00117">
    <property type="entry name" value="GATase"/>
    <property type="match status" value="1"/>
</dbReference>
<comment type="pathway">
    <text evidence="1">Amino-acid biosynthesis; L-histidine biosynthesis; L-histidine from 5-phospho-alpha-D-ribose 1-diphosphate: step 5/9.</text>
</comment>
<dbReference type="InterPro" id="IPR010139">
    <property type="entry name" value="Imidazole-glycPsynth_HisH"/>
</dbReference>
<accession>A0A3B0XGC7</accession>
<dbReference type="InterPro" id="IPR029062">
    <property type="entry name" value="Class_I_gatase-like"/>
</dbReference>
<dbReference type="EC" id="2.4.2.-" evidence="11"/>
<protein>
    <submittedName>
        <fullName evidence="11">Imidazole glycerol phosphate synthase amidotransferase subunit</fullName>
        <ecNumber evidence="11">2.4.2.-</ecNumber>
    </submittedName>
</protein>
<dbReference type="Gene3D" id="3.40.50.880">
    <property type="match status" value="1"/>
</dbReference>
<dbReference type="EMBL" id="UOFD01000082">
    <property type="protein sequence ID" value="VAW55054.1"/>
    <property type="molecule type" value="Genomic_DNA"/>
</dbReference>
<keyword evidence="3" id="KW-0028">Amino-acid biosynthesis</keyword>
<dbReference type="PANTHER" id="PTHR42701:SF2">
    <property type="entry name" value="IMIDAZOLE GLYCEROL PHOSPHATE SYNTHASE SUBUNIT HISH 1"/>
    <property type="match status" value="1"/>
</dbReference>
<feature type="domain" description="Glutamine amidotransferase" evidence="10">
    <location>
        <begin position="7"/>
        <end position="213"/>
    </location>
</feature>
<dbReference type="AlphaFoldDB" id="A0A3B0XGC7"/>
<proteinExistence type="inferred from homology"/>
<evidence type="ECO:0000256" key="1">
    <source>
        <dbReference type="ARBA" id="ARBA00005091"/>
    </source>
</evidence>
<evidence type="ECO:0000256" key="8">
    <source>
        <dbReference type="ARBA" id="ARBA00047838"/>
    </source>
</evidence>
<evidence type="ECO:0000256" key="6">
    <source>
        <dbReference type="ARBA" id="ARBA00023102"/>
    </source>
</evidence>
<name>A0A3B0XGC7_9ZZZZ</name>
<dbReference type="GO" id="GO:0004359">
    <property type="term" value="F:glutaminase activity"/>
    <property type="evidence" value="ECO:0007669"/>
    <property type="project" value="UniProtKB-EC"/>
</dbReference>
<dbReference type="PIRSF" id="PIRSF000495">
    <property type="entry name" value="Amidotransf_hisH"/>
    <property type="match status" value="1"/>
</dbReference>
<keyword evidence="2" id="KW-0963">Cytoplasm</keyword>
<dbReference type="SUPFAM" id="SSF52317">
    <property type="entry name" value="Class I glutamine amidotransferase-like"/>
    <property type="match status" value="1"/>
</dbReference>
<dbReference type="GO" id="GO:0000107">
    <property type="term" value="F:imidazoleglycerol-phosphate synthase activity"/>
    <property type="evidence" value="ECO:0007669"/>
    <property type="project" value="TreeGrafter"/>
</dbReference>
<dbReference type="NCBIfam" id="TIGR01855">
    <property type="entry name" value="IMP_synth_hisH"/>
    <property type="match status" value="1"/>
</dbReference>
<dbReference type="GO" id="GO:0000105">
    <property type="term" value="P:L-histidine biosynthetic process"/>
    <property type="evidence" value="ECO:0007669"/>
    <property type="project" value="UniProtKB-UniPathway"/>
</dbReference>
<keyword evidence="11" id="KW-0328">Glycosyltransferase</keyword>
<dbReference type="PANTHER" id="PTHR42701">
    <property type="entry name" value="IMIDAZOLE GLYCEROL PHOSPHATE SYNTHASE SUBUNIT HISH"/>
    <property type="match status" value="1"/>
</dbReference>
<dbReference type="InterPro" id="IPR017926">
    <property type="entry name" value="GATASE"/>
</dbReference>
<evidence type="ECO:0000256" key="9">
    <source>
        <dbReference type="ARBA" id="ARBA00049534"/>
    </source>
</evidence>
<gene>
    <name evidence="11" type="ORF">MNBD_GAMMA06-1410</name>
</gene>
<organism evidence="11">
    <name type="scientific">hydrothermal vent metagenome</name>
    <dbReference type="NCBI Taxonomy" id="652676"/>
    <lineage>
        <taxon>unclassified sequences</taxon>
        <taxon>metagenomes</taxon>
        <taxon>ecological metagenomes</taxon>
    </lineage>
</organism>
<keyword evidence="4" id="KW-0378">Hydrolase</keyword>
<dbReference type="PROSITE" id="PS51273">
    <property type="entry name" value="GATASE_TYPE_1"/>
    <property type="match status" value="1"/>
</dbReference>
<dbReference type="UniPathway" id="UPA00031">
    <property type="reaction ID" value="UER00010"/>
</dbReference>
<dbReference type="HAMAP" id="MF_00278">
    <property type="entry name" value="HisH"/>
    <property type="match status" value="1"/>
</dbReference>
<dbReference type="CDD" id="cd01748">
    <property type="entry name" value="GATase1_IGP_Synthase"/>
    <property type="match status" value="1"/>
</dbReference>
<keyword evidence="7" id="KW-0456">Lyase</keyword>
<evidence type="ECO:0000256" key="4">
    <source>
        <dbReference type="ARBA" id="ARBA00022801"/>
    </source>
</evidence>
<evidence type="ECO:0000256" key="2">
    <source>
        <dbReference type="ARBA" id="ARBA00022490"/>
    </source>
</evidence>
<keyword evidence="6" id="KW-0368">Histidine biosynthesis</keyword>
<dbReference type="GO" id="GO:0016829">
    <property type="term" value="F:lyase activity"/>
    <property type="evidence" value="ECO:0007669"/>
    <property type="project" value="UniProtKB-KW"/>
</dbReference>
<comment type="catalytic activity">
    <reaction evidence="9">
        <text>L-glutamine + H2O = L-glutamate + NH4(+)</text>
        <dbReference type="Rhea" id="RHEA:15889"/>
        <dbReference type="ChEBI" id="CHEBI:15377"/>
        <dbReference type="ChEBI" id="CHEBI:28938"/>
        <dbReference type="ChEBI" id="CHEBI:29985"/>
        <dbReference type="ChEBI" id="CHEBI:58359"/>
        <dbReference type="EC" id="3.5.1.2"/>
    </reaction>
</comment>
<keyword evidence="5" id="KW-0315">Glutamine amidotransferase</keyword>
<keyword evidence="11" id="KW-0808">Transferase</keyword>
<sequence>MSSVTAVVDYGMGNLRSVSKALEHVATDKQKIIISSDADEIANAERIVFPGQGAARDCMKHLKDRKLTDVVLQAAHEKPFLGICMGMQVLMAHSEENQGVACMNMYAGDVLAFADKSIQPQMQSQSPSLKIPHMGWNKVAHKQAHPLWQNIQDGSRFYFVHSYYVKPEEDVLIAGSTEYGIEFTSAIARDNVFATQFHPEKSAHDGLQLLKNFCRWQGRL</sequence>
<evidence type="ECO:0000256" key="5">
    <source>
        <dbReference type="ARBA" id="ARBA00022962"/>
    </source>
</evidence>
<evidence type="ECO:0000313" key="11">
    <source>
        <dbReference type="EMBL" id="VAW55054.1"/>
    </source>
</evidence>
<evidence type="ECO:0000256" key="7">
    <source>
        <dbReference type="ARBA" id="ARBA00023239"/>
    </source>
</evidence>
<evidence type="ECO:0000259" key="10">
    <source>
        <dbReference type="Pfam" id="PF00117"/>
    </source>
</evidence>
<reference evidence="11" key="1">
    <citation type="submission" date="2018-06" db="EMBL/GenBank/DDBJ databases">
        <authorList>
            <person name="Zhirakovskaya E."/>
        </authorList>
    </citation>
    <scope>NUCLEOTIDE SEQUENCE</scope>
</reference>